<evidence type="ECO:0000256" key="1">
    <source>
        <dbReference type="ARBA" id="ARBA00023015"/>
    </source>
</evidence>
<keyword evidence="2 5" id="KW-0238">DNA-binding</keyword>
<evidence type="ECO:0000313" key="5">
    <source>
        <dbReference type="EMBL" id="MDY0748005.1"/>
    </source>
</evidence>
<comment type="caution">
    <text evidence="5">The sequence shown here is derived from an EMBL/GenBank/DDBJ whole genome shotgun (WGS) entry which is preliminary data.</text>
</comment>
<evidence type="ECO:0000256" key="2">
    <source>
        <dbReference type="ARBA" id="ARBA00023125"/>
    </source>
</evidence>
<sequence>MATIKDVARLAGVGVGTASRAISGNGSVSADALARVNEAVAALNFRPSTTARALSTRSAGMIGIYVPDFAGDFYGPILHCVDRELRAANRHMVAANGCGPADISIDDMEAHRQQALDGIEFLIERQVDGLLVMGDALTDADCDALWERVPRLVLLNQVSPSNLLHCFSSDHELAGRLVARALLAKGHRDIACISGLQYAHDNASRMAGFHSELALHGVKIPKSRQMVGDFSFDGGHAAATKLLKKGLNFTAVFCANDMMAMALISCFGHAGVRVPEEVSVIGYDDSALARYTHPRLTTLSIPIQRTAISGCRFLLNQCYGLSLPVEREFPPEVVWRESLLDGPHAG</sequence>
<dbReference type="GO" id="GO:0003677">
    <property type="term" value="F:DNA binding"/>
    <property type="evidence" value="ECO:0007669"/>
    <property type="project" value="UniProtKB-KW"/>
</dbReference>
<dbReference type="PANTHER" id="PTHR30146:SF109">
    <property type="entry name" value="HTH-TYPE TRANSCRIPTIONAL REGULATOR GALS"/>
    <property type="match status" value="1"/>
</dbReference>
<dbReference type="SUPFAM" id="SSF53822">
    <property type="entry name" value="Periplasmic binding protein-like I"/>
    <property type="match status" value="1"/>
</dbReference>
<organism evidence="5 6">
    <name type="scientific">Roseateles agri</name>
    <dbReference type="NCBI Taxonomy" id="3098619"/>
    <lineage>
        <taxon>Bacteria</taxon>
        <taxon>Pseudomonadati</taxon>
        <taxon>Pseudomonadota</taxon>
        <taxon>Betaproteobacteria</taxon>
        <taxon>Burkholderiales</taxon>
        <taxon>Sphaerotilaceae</taxon>
        <taxon>Roseateles</taxon>
    </lineage>
</organism>
<dbReference type="PROSITE" id="PS50932">
    <property type="entry name" value="HTH_LACI_2"/>
    <property type="match status" value="1"/>
</dbReference>
<dbReference type="PANTHER" id="PTHR30146">
    <property type="entry name" value="LACI-RELATED TRANSCRIPTIONAL REPRESSOR"/>
    <property type="match status" value="1"/>
</dbReference>
<dbReference type="RefSeq" id="WP_320425973.1">
    <property type="nucleotide sequence ID" value="NZ_JAXCLA010000009.1"/>
</dbReference>
<dbReference type="Gene3D" id="1.10.260.40">
    <property type="entry name" value="lambda repressor-like DNA-binding domains"/>
    <property type="match status" value="1"/>
</dbReference>
<dbReference type="Pfam" id="PF00356">
    <property type="entry name" value="LacI"/>
    <property type="match status" value="1"/>
</dbReference>
<dbReference type="Proteomes" id="UP001285263">
    <property type="component" value="Unassembled WGS sequence"/>
</dbReference>
<keyword evidence="1" id="KW-0805">Transcription regulation</keyword>
<evidence type="ECO:0000259" key="4">
    <source>
        <dbReference type="PROSITE" id="PS50932"/>
    </source>
</evidence>
<evidence type="ECO:0000313" key="6">
    <source>
        <dbReference type="Proteomes" id="UP001285263"/>
    </source>
</evidence>
<dbReference type="EMBL" id="JAXCLA010000009">
    <property type="protein sequence ID" value="MDY0748005.1"/>
    <property type="molecule type" value="Genomic_DNA"/>
</dbReference>
<reference evidence="5 6" key="1">
    <citation type="submission" date="2023-11" db="EMBL/GenBank/DDBJ databases">
        <title>Paucibacter sp. nov., isolated from fresh soil in Korea.</title>
        <authorList>
            <person name="Le N.T.T."/>
        </authorList>
    </citation>
    <scope>NUCLEOTIDE SEQUENCE [LARGE SCALE GENOMIC DNA]</scope>
    <source>
        <strain evidence="5 6">R3-3</strain>
    </source>
</reference>
<keyword evidence="6" id="KW-1185">Reference proteome</keyword>
<accession>A0ABU5DQU6</accession>
<keyword evidence="3" id="KW-0804">Transcription</keyword>
<feature type="domain" description="HTH lacI-type" evidence="4">
    <location>
        <begin position="2"/>
        <end position="56"/>
    </location>
</feature>
<dbReference type="SUPFAM" id="SSF47413">
    <property type="entry name" value="lambda repressor-like DNA-binding domains"/>
    <property type="match status" value="1"/>
</dbReference>
<protein>
    <submittedName>
        <fullName evidence="5">LacI family DNA-binding transcriptional regulator</fullName>
    </submittedName>
</protein>
<dbReference type="InterPro" id="IPR046335">
    <property type="entry name" value="LacI/GalR-like_sensor"/>
</dbReference>
<gene>
    <name evidence="5" type="ORF">SNE35_26125</name>
</gene>
<dbReference type="InterPro" id="IPR010982">
    <property type="entry name" value="Lambda_DNA-bd_dom_sf"/>
</dbReference>
<dbReference type="Gene3D" id="3.40.50.2300">
    <property type="match status" value="2"/>
</dbReference>
<dbReference type="CDD" id="cd01392">
    <property type="entry name" value="HTH_LacI"/>
    <property type="match status" value="1"/>
</dbReference>
<dbReference type="Pfam" id="PF13377">
    <property type="entry name" value="Peripla_BP_3"/>
    <property type="match status" value="1"/>
</dbReference>
<proteinExistence type="predicted"/>
<evidence type="ECO:0000256" key="3">
    <source>
        <dbReference type="ARBA" id="ARBA00023163"/>
    </source>
</evidence>
<dbReference type="InterPro" id="IPR000843">
    <property type="entry name" value="HTH_LacI"/>
</dbReference>
<dbReference type="SMART" id="SM00354">
    <property type="entry name" value="HTH_LACI"/>
    <property type="match status" value="1"/>
</dbReference>
<dbReference type="InterPro" id="IPR028082">
    <property type="entry name" value="Peripla_BP_I"/>
</dbReference>
<name>A0ABU5DQU6_9BURK</name>
<dbReference type="PROSITE" id="PS00356">
    <property type="entry name" value="HTH_LACI_1"/>
    <property type="match status" value="1"/>
</dbReference>